<evidence type="ECO:0000313" key="1">
    <source>
        <dbReference type="EMBL" id="KHD24761.1"/>
    </source>
</evidence>
<gene>
    <name evidence="1" type="ORF">NM09_11405</name>
</gene>
<dbReference type="EMBL" id="JRWR01000008">
    <property type="protein sequence ID" value="KHD24761.1"/>
    <property type="molecule type" value="Genomic_DNA"/>
</dbReference>
<dbReference type="Proteomes" id="UP000030421">
    <property type="component" value="Unassembled WGS sequence"/>
</dbReference>
<organism evidence="1 2">
    <name type="scientific">Vibrio caribbeanicus</name>
    <dbReference type="NCBI Taxonomy" id="701175"/>
    <lineage>
        <taxon>Bacteria</taxon>
        <taxon>Pseudomonadati</taxon>
        <taxon>Pseudomonadota</taxon>
        <taxon>Gammaproteobacteria</taxon>
        <taxon>Vibrionales</taxon>
        <taxon>Vibrionaceae</taxon>
        <taxon>Vibrio</taxon>
    </lineage>
</organism>
<evidence type="ECO:0000313" key="2">
    <source>
        <dbReference type="Proteomes" id="UP000030421"/>
    </source>
</evidence>
<proteinExistence type="predicted"/>
<accession>A0ACC4NWC9</accession>
<sequence length="464" mass="52883">MSALLFLYVGLLVFAKLYYGGFTVGVIGALYESNYQESIEFISSLGAVSLTFFFFFVLVFAVYTASFVVIRKKHYVVMLLIFLVSNVYVAHFAKNINSDLKYTFSEYGLEGNDLMIIRLLDTNPFSQPLSSLYVFYNILNYHNSNNGEGWNRINYANASNNNEIYVVVIGESALKSHFSIYGYKLPTMKDVSGLTVYDGVIAPSVVTRLSVPRMLSKNESSAIYQPGKNIIALANQAGLETYWLSNQAKYGIFDTQVSKLASEANHVIYTSLDYLSSRPDSVLLPIFERIVSKPSEKNRVVFINTMGSHSDFCSRFDSITKPIETNRPKQLDCYDNSIKASFDFLLELRFILDQSNLAYQMIYFSDHGLRSIDAPPYYIHDTSGRISNSSVEIPFFLFDSEKRNNMTKIIQRPYNMRDFSATFADWTNIEVDGLNMDNSIFRDENNYLMSYEVIDANLRIQTVN</sequence>
<comment type="caution">
    <text evidence="1">The sequence shown here is derived from an EMBL/GenBank/DDBJ whole genome shotgun (WGS) entry which is preliminary data.</text>
</comment>
<keyword evidence="2" id="KW-1185">Reference proteome</keyword>
<protein>
    <submittedName>
        <fullName evidence="1">Uncharacterized protein</fullName>
    </submittedName>
</protein>
<reference evidence="1" key="1">
    <citation type="submission" date="2014-10" db="EMBL/GenBank/DDBJ databases">
        <title>Genome sequencing of Vibrio caribbeanicus T14.</title>
        <authorList>
            <person name="Chan K.-G."/>
            <person name="Mohamad N.I."/>
        </authorList>
    </citation>
    <scope>NUCLEOTIDE SEQUENCE</scope>
    <source>
        <strain evidence="1">T14</strain>
    </source>
</reference>
<name>A0ACC4NWC9_9VIBR</name>